<keyword evidence="5" id="KW-0964">Secreted</keyword>
<name>A0A7Z0VIZ8_9GAMM</name>
<evidence type="ECO:0000256" key="1">
    <source>
        <dbReference type="ARBA" id="ARBA00009764"/>
    </source>
</evidence>
<dbReference type="InterPro" id="IPR010809">
    <property type="entry name" value="FliD_C"/>
</dbReference>
<feature type="domain" description="Flagellar hook-associated protein 2 N-terminal" evidence="6">
    <location>
        <begin position="11"/>
        <end position="105"/>
    </location>
</feature>
<dbReference type="InterPro" id="IPR003481">
    <property type="entry name" value="FliD_N"/>
</dbReference>
<dbReference type="EMBL" id="MARB01000021">
    <property type="protein sequence ID" value="ODJ86512.1"/>
    <property type="molecule type" value="Genomic_DNA"/>
</dbReference>
<evidence type="ECO:0000259" key="7">
    <source>
        <dbReference type="Pfam" id="PF07195"/>
    </source>
</evidence>
<protein>
    <recommendedName>
        <fullName evidence="5">Flagellar hook-associated protein 2</fullName>
        <shortName evidence="5">HAP2</shortName>
    </recommendedName>
    <alternativeName>
        <fullName evidence="5">Flagellar cap protein</fullName>
    </alternativeName>
</protein>
<evidence type="ECO:0000256" key="3">
    <source>
        <dbReference type="ARBA" id="ARBA00023054"/>
    </source>
</evidence>
<accession>A0A7Z0VIZ8</accession>
<dbReference type="AlphaFoldDB" id="A0A7Z0VIZ8"/>
<keyword evidence="3 5" id="KW-0175">Coiled coil</keyword>
<reference evidence="8 9" key="1">
    <citation type="submission" date="2016-06" db="EMBL/GenBank/DDBJ databases">
        <title>Genome sequence of endosymbiont of Candidatus Endolucinida thiodiazotropha.</title>
        <authorList>
            <person name="Poehlein A."/>
            <person name="Koenig S."/>
            <person name="Heiden S.E."/>
            <person name="Thuermer A."/>
            <person name="Voget S."/>
            <person name="Daniel R."/>
            <person name="Markert S."/>
            <person name="Gros O."/>
            <person name="Schweder T."/>
        </authorList>
    </citation>
    <scope>NUCLEOTIDE SEQUENCE [LARGE SCALE GENOMIC DNA]</scope>
    <source>
        <strain evidence="8 9">COS</strain>
    </source>
</reference>
<keyword evidence="4 5" id="KW-0975">Bacterial flagellum</keyword>
<evidence type="ECO:0000256" key="4">
    <source>
        <dbReference type="ARBA" id="ARBA00023143"/>
    </source>
</evidence>
<dbReference type="GO" id="GO:0071973">
    <property type="term" value="P:bacterial-type flagellum-dependent cell motility"/>
    <property type="evidence" value="ECO:0007669"/>
    <property type="project" value="TreeGrafter"/>
</dbReference>
<evidence type="ECO:0000313" key="9">
    <source>
        <dbReference type="Proteomes" id="UP000094769"/>
    </source>
</evidence>
<comment type="function">
    <text evidence="5">Required for morphogenesis and for the elongation of the flagellar filament by facilitating polymerization of the flagellin monomers at the tip of growing filament. Forms a capping structure, which prevents flagellin subunits (transported through the central channel of the flagellum) from leaking out without polymerization at the distal end.</text>
</comment>
<evidence type="ECO:0000259" key="6">
    <source>
        <dbReference type="Pfam" id="PF02465"/>
    </source>
</evidence>
<comment type="subcellular location">
    <subcellularLocation>
        <location evidence="5">Secreted</location>
    </subcellularLocation>
    <subcellularLocation>
        <location evidence="5">Bacterial flagellum</location>
    </subcellularLocation>
</comment>
<evidence type="ECO:0000256" key="2">
    <source>
        <dbReference type="ARBA" id="ARBA00011255"/>
    </source>
</evidence>
<dbReference type="Pfam" id="PF07195">
    <property type="entry name" value="FliD_C"/>
    <property type="match status" value="1"/>
</dbReference>
<dbReference type="GO" id="GO:0009421">
    <property type="term" value="C:bacterial-type flagellum filament cap"/>
    <property type="evidence" value="ECO:0007669"/>
    <property type="project" value="InterPro"/>
</dbReference>
<dbReference type="RefSeq" id="WP_083220818.1">
    <property type="nucleotide sequence ID" value="NZ_MARB01000021.1"/>
</dbReference>
<comment type="similarity">
    <text evidence="1 5">Belongs to the FliD family.</text>
</comment>
<dbReference type="InterPro" id="IPR010810">
    <property type="entry name" value="Flagellin_hook_IN_motif"/>
</dbReference>
<comment type="caution">
    <text evidence="8">The sequence shown here is derived from an EMBL/GenBank/DDBJ whole genome shotgun (WGS) entry which is preliminary data.</text>
</comment>
<keyword evidence="8" id="KW-0282">Flagellum</keyword>
<feature type="domain" description="Flagellar hook-associated protein 2 C-terminal" evidence="7">
    <location>
        <begin position="225"/>
        <end position="435"/>
    </location>
</feature>
<dbReference type="Proteomes" id="UP000094769">
    <property type="component" value="Unassembled WGS sequence"/>
</dbReference>
<dbReference type="OrthoDB" id="5980200at2"/>
<dbReference type="GO" id="GO:0009424">
    <property type="term" value="C:bacterial-type flagellum hook"/>
    <property type="evidence" value="ECO:0007669"/>
    <property type="project" value="UniProtKB-UniRule"/>
</dbReference>
<feature type="coiled-coil region" evidence="5">
    <location>
        <begin position="392"/>
        <end position="419"/>
    </location>
</feature>
<evidence type="ECO:0000256" key="5">
    <source>
        <dbReference type="RuleBase" id="RU362066"/>
    </source>
</evidence>
<proteinExistence type="inferred from homology"/>
<keyword evidence="8" id="KW-0966">Cell projection</keyword>
<organism evidence="8 9">
    <name type="scientific">Candidatus Thiodiazotropha endolucinida</name>
    <dbReference type="NCBI Taxonomy" id="1655433"/>
    <lineage>
        <taxon>Bacteria</taxon>
        <taxon>Pseudomonadati</taxon>
        <taxon>Pseudomonadota</taxon>
        <taxon>Gammaproteobacteria</taxon>
        <taxon>Chromatiales</taxon>
        <taxon>Sedimenticolaceae</taxon>
        <taxon>Candidatus Thiodiazotropha</taxon>
    </lineage>
</organism>
<comment type="subunit">
    <text evidence="2 5">Homopentamer.</text>
</comment>
<dbReference type="PANTHER" id="PTHR30288:SF0">
    <property type="entry name" value="FLAGELLAR HOOK-ASSOCIATED PROTEIN 2"/>
    <property type="match status" value="1"/>
</dbReference>
<gene>
    <name evidence="8" type="primary">fliD</name>
    <name evidence="8" type="ORF">CODIS_32960</name>
</gene>
<keyword evidence="9" id="KW-1185">Reference proteome</keyword>
<dbReference type="GO" id="GO:0005576">
    <property type="term" value="C:extracellular region"/>
    <property type="evidence" value="ECO:0007669"/>
    <property type="project" value="UniProtKB-SubCell"/>
</dbReference>
<dbReference type="Pfam" id="PF02465">
    <property type="entry name" value="FliD_N"/>
    <property type="match status" value="1"/>
</dbReference>
<dbReference type="Pfam" id="PF07196">
    <property type="entry name" value="Flagellin_IN"/>
    <property type="match status" value="1"/>
</dbReference>
<dbReference type="PANTHER" id="PTHR30288">
    <property type="entry name" value="FLAGELLAR CAP/ASSEMBLY PROTEIN FLID"/>
    <property type="match status" value="1"/>
</dbReference>
<evidence type="ECO:0000313" key="8">
    <source>
        <dbReference type="EMBL" id="ODJ86512.1"/>
    </source>
</evidence>
<keyword evidence="8" id="KW-0969">Cilium</keyword>
<dbReference type="InterPro" id="IPR040026">
    <property type="entry name" value="FliD"/>
</dbReference>
<dbReference type="GO" id="GO:0007155">
    <property type="term" value="P:cell adhesion"/>
    <property type="evidence" value="ECO:0007669"/>
    <property type="project" value="InterPro"/>
</dbReference>
<sequence>MAIGFSGIGAGSDWNSIINQLLQIESRPLDQLRTREKEIDQQISDYGLIKSAIDTFKSTVEDLTTTTGLAVFSTSSSDESVVTVSADENAAVSSYDIVVDHLASGDKLASSAYTDSNTAVGTGSLSITVDGSTMNLTVDGSNNTLADLRDAINSAADNPGVAATILNESGGSRLILTSQETGAANAISVSFVDGDDGNNTDANGLSRLFHIGAGGDGLAEQVDTAQDALLYIDGFTVNSASNSVTGAVSGVTFELVAAGSASIGITRDNTRIEEKIQGLVDAYNTVMEEFEAMEASSLGGDSSLRRMRQGFVDVLNQVATVDAANAYLFEIGITRDREGVLSLDSSDLADALVNDFDRVSQILTDETTGFANRFYNYADLLLDVGGVIEAKDESLNNQKDNVQTQIERAELRLDDYEKKLIAQFTALDQTVAILQSTSSFLTSQLASIQNSS</sequence>